<dbReference type="AlphaFoldDB" id="X6NPD3"/>
<keyword evidence="3" id="KW-1185">Reference proteome</keyword>
<sequence>MKSLTSEIKNIQVEEKTPSSDNTDKSVRPPSTVNSEVSSNVKPTAKKTKNEEVDEEAKEKTHKDKDKENNTANTNASASAGAGGLDERKQQMMEKKLKAWEYLCVSFIFQIKHENNSEFLQSVKMIPAFKSQDIISDLTYDKFYLQVDQDTPFQSSTIEAIILDRFQAGFQISDCSFKYLIQCYAHIQMHIYLYLYPYF</sequence>
<evidence type="ECO:0000256" key="1">
    <source>
        <dbReference type="SAM" id="MobiDB-lite"/>
    </source>
</evidence>
<evidence type="ECO:0000313" key="2">
    <source>
        <dbReference type="EMBL" id="ETO27549.1"/>
    </source>
</evidence>
<feature type="compositionally biased region" description="Basic and acidic residues" evidence="1">
    <location>
        <begin position="57"/>
        <end position="69"/>
    </location>
</feature>
<proteinExistence type="predicted"/>
<feature type="compositionally biased region" description="Low complexity" evidence="1">
    <location>
        <begin position="70"/>
        <end position="80"/>
    </location>
</feature>
<comment type="caution">
    <text evidence="2">The sequence shown here is derived from an EMBL/GenBank/DDBJ whole genome shotgun (WGS) entry which is preliminary data.</text>
</comment>
<reference evidence="2 3" key="1">
    <citation type="journal article" date="2013" name="Curr. Biol.">
        <title>The Genome of the Foraminiferan Reticulomyxa filosa.</title>
        <authorList>
            <person name="Glockner G."/>
            <person name="Hulsmann N."/>
            <person name="Schleicher M."/>
            <person name="Noegel A.A."/>
            <person name="Eichinger L."/>
            <person name="Gallinger C."/>
            <person name="Pawlowski J."/>
            <person name="Sierra R."/>
            <person name="Euteneuer U."/>
            <person name="Pillet L."/>
            <person name="Moustafa A."/>
            <person name="Platzer M."/>
            <person name="Groth M."/>
            <person name="Szafranski K."/>
            <person name="Schliwa M."/>
        </authorList>
    </citation>
    <scope>NUCLEOTIDE SEQUENCE [LARGE SCALE GENOMIC DNA]</scope>
</reference>
<protein>
    <submittedName>
        <fullName evidence="2">Uncharacterized protein</fullName>
    </submittedName>
</protein>
<evidence type="ECO:0000313" key="3">
    <source>
        <dbReference type="Proteomes" id="UP000023152"/>
    </source>
</evidence>
<dbReference type="EMBL" id="ASPP01007191">
    <property type="protein sequence ID" value="ETO27549.1"/>
    <property type="molecule type" value="Genomic_DNA"/>
</dbReference>
<gene>
    <name evidence="2" type="ORF">RFI_09587</name>
</gene>
<dbReference type="Proteomes" id="UP000023152">
    <property type="component" value="Unassembled WGS sequence"/>
</dbReference>
<feature type="compositionally biased region" description="Basic and acidic residues" evidence="1">
    <location>
        <begin position="12"/>
        <end position="27"/>
    </location>
</feature>
<feature type="region of interest" description="Disordered" evidence="1">
    <location>
        <begin position="1"/>
        <end position="87"/>
    </location>
</feature>
<name>X6NPD3_RETFI</name>
<organism evidence="2 3">
    <name type="scientific">Reticulomyxa filosa</name>
    <dbReference type="NCBI Taxonomy" id="46433"/>
    <lineage>
        <taxon>Eukaryota</taxon>
        <taxon>Sar</taxon>
        <taxon>Rhizaria</taxon>
        <taxon>Retaria</taxon>
        <taxon>Foraminifera</taxon>
        <taxon>Monothalamids</taxon>
        <taxon>Reticulomyxidae</taxon>
        <taxon>Reticulomyxa</taxon>
    </lineage>
</organism>
<accession>X6NPD3</accession>
<feature type="compositionally biased region" description="Polar residues" evidence="1">
    <location>
        <begin position="29"/>
        <end position="42"/>
    </location>
</feature>